<protein>
    <submittedName>
        <fullName evidence="2">Uncharacterized protein</fullName>
    </submittedName>
</protein>
<dbReference type="VEuPathDB" id="FungiDB:MFRU_060g00080"/>
<accession>A0A5M9JU51</accession>
<feature type="region of interest" description="Disordered" evidence="1">
    <location>
        <begin position="1"/>
        <end position="48"/>
    </location>
</feature>
<feature type="region of interest" description="Disordered" evidence="1">
    <location>
        <begin position="63"/>
        <end position="83"/>
    </location>
</feature>
<proteinExistence type="predicted"/>
<gene>
    <name evidence="2" type="ORF">EYC84_002124</name>
</gene>
<evidence type="ECO:0000313" key="2">
    <source>
        <dbReference type="EMBL" id="KAA8572217.1"/>
    </source>
</evidence>
<evidence type="ECO:0000256" key="1">
    <source>
        <dbReference type="SAM" id="MobiDB-lite"/>
    </source>
</evidence>
<feature type="compositionally biased region" description="Basic and acidic residues" evidence="1">
    <location>
        <begin position="17"/>
        <end position="41"/>
    </location>
</feature>
<dbReference type="AlphaFoldDB" id="A0A5M9JU51"/>
<keyword evidence="3" id="KW-1185">Reference proteome</keyword>
<dbReference type="Proteomes" id="UP000322873">
    <property type="component" value="Unassembled WGS sequence"/>
</dbReference>
<evidence type="ECO:0000313" key="3">
    <source>
        <dbReference type="Proteomes" id="UP000322873"/>
    </source>
</evidence>
<name>A0A5M9JU51_MONFR</name>
<sequence>MVSPPPSLETGKLLGHGNEKGWRGAEEGEKRNRLPLGRRETPSGIEGLTFDYAGRPVWRDPKIKTHDSDDSDISKFEQVEKKL</sequence>
<comment type="caution">
    <text evidence="2">The sequence shown here is derived from an EMBL/GenBank/DDBJ whole genome shotgun (WGS) entry which is preliminary data.</text>
</comment>
<organism evidence="2 3">
    <name type="scientific">Monilinia fructicola</name>
    <name type="common">Brown rot fungus</name>
    <name type="synonym">Ciboria fructicola</name>
    <dbReference type="NCBI Taxonomy" id="38448"/>
    <lineage>
        <taxon>Eukaryota</taxon>
        <taxon>Fungi</taxon>
        <taxon>Dikarya</taxon>
        <taxon>Ascomycota</taxon>
        <taxon>Pezizomycotina</taxon>
        <taxon>Leotiomycetes</taxon>
        <taxon>Helotiales</taxon>
        <taxon>Sclerotiniaceae</taxon>
        <taxon>Monilinia</taxon>
    </lineage>
</organism>
<reference evidence="2 3" key="1">
    <citation type="submission" date="2019-06" db="EMBL/GenBank/DDBJ databases">
        <title>Genome Sequence of the Brown Rot Fungal Pathogen Monilinia fructicola.</title>
        <authorList>
            <person name="De Miccolis Angelini R.M."/>
            <person name="Landi L."/>
            <person name="Abate D."/>
            <person name="Pollastro S."/>
            <person name="Romanazzi G."/>
            <person name="Faretra F."/>
        </authorList>
    </citation>
    <scope>NUCLEOTIDE SEQUENCE [LARGE SCALE GENOMIC DNA]</scope>
    <source>
        <strain evidence="2 3">Mfrc123</strain>
    </source>
</reference>
<dbReference type="EMBL" id="VICG01000005">
    <property type="protein sequence ID" value="KAA8572217.1"/>
    <property type="molecule type" value="Genomic_DNA"/>
</dbReference>